<dbReference type="InterPro" id="IPR051914">
    <property type="entry name" value="FAD-linked_OxidoTrans_Type4"/>
</dbReference>
<keyword evidence="3" id="KW-0274">FAD</keyword>
<dbReference type="EMBL" id="RXIL01000036">
    <property type="protein sequence ID" value="RZN71733.1"/>
    <property type="molecule type" value="Genomic_DNA"/>
</dbReference>
<comment type="caution">
    <text evidence="6">The sequence shown here is derived from an EMBL/GenBank/DDBJ whole genome shotgun (WGS) entry which is preliminary data.</text>
</comment>
<dbReference type="Proteomes" id="UP000320766">
    <property type="component" value="Unassembled WGS sequence"/>
</dbReference>
<accession>A0A520KYA6</accession>
<dbReference type="GO" id="GO:0016491">
    <property type="term" value="F:oxidoreductase activity"/>
    <property type="evidence" value="ECO:0007669"/>
    <property type="project" value="UniProtKB-KW"/>
</dbReference>
<evidence type="ECO:0000256" key="3">
    <source>
        <dbReference type="ARBA" id="ARBA00022827"/>
    </source>
</evidence>
<dbReference type="Gene3D" id="1.10.45.10">
    <property type="entry name" value="Vanillyl-alcohol Oxidase, Chain A, domain 4"/>
    <property type="match status" value="1"/>
</dbReference>
<dbReference type="InterPro" id="IPR016164">
    <property type="entry name" value="FAD-linked_Oxase-like_C"/>
</dbReference>
<name>A0A520KYA6_9EURY</name>
<evidence type="ECO:0000256" key="1">
    <source>
        <dbReference type="ARBA" id="ARBA00001974"/>
    </source>
</evidence>
<protein>
    <recommendedName>
        <fullName evidence="5">FAD-binding oxidoreductase/transferase type 4 C-terminal domain-containing protein</fullName>
    </recommendedName>
</protein>
<dbReference type="SUPFAM" id="SSF55103">
    <property type="entry name" value="FAD-linked oxidases, C-terminal domain"/>
    <property type="match status" value="1"/>
</dbReference>
<dbReference type="AlphaFoldDB" id="A0A520KYA6"/>
<dbReference type="GO" id="GO:0050660">
    <property type="term" value="F:flavin adenine dinucleotide binding"/>
    <property type="evidence" value="ECO:0007669"/>
    <property type="project" value="InterPro"/>
</dbReference>
<evidence type="ECO:0000313" key="7">
    <source>
        <dbReference type="Proteomes" id="UP000320766"/>
    </source>
</evidence>
<dbReference type="InterPro" id="IPR004113">
    <property type="entry name" value="FAD-bd_oxidored_4_C"/>
</dbReference>
<reference evidence="6 7" key="1">
    <citation type="journal article" date="2019" name="Nat. Microbiol.">
        <title>Wide diversity of methane and short-chain alkane metabolisms in uncultured archaea.</title>
        <authorList>
            <person name="Borrel G."/>
            <person name="Adam P.S."/>
            <person name="McKay L.J."/>
            <person name="Chen L.X."/>
            <person name="Sierra-Garcia I.N."/>
            <person name="Sieber C.M."/>
            <person name="Letourneur Q."/>
            <person name="Ghozlane A."/>
            <person name="Andersen G.L."/>
            <person name="Li W.J."/>
            <person name="Hallam S.J."/>
            <person name="Muyzer G."/>
            <person name="de Oliveira V.M."/>
            <person name="Inskeep W.P."/>
            <person name="Banfield J.F."/>
            <person name="Gribaldo S."/>
        </authorList>
    </citation>
    <scope>NUCLEOTIDE SEQUENCE [LARGE SCALE GENOMIC DNA]</scope>
    <source>
        <strain evidence="6">NM1b</strain>
    </source>
</reference>
<keyword evidence="2" id="KW-0285">Flavoprotein</keyword>
<dbReference type="PANTHER" id="PTHR42934:SF1">
    <property type="entry name" value="GLYCOLATE OXIDASE SUBUNIT GLCD"/>
    <property type="match status" value="1"/>
</dbReference>
<evidence type="ECO:0000313" key="6">
    <source>
        <dbReference type="EMBL" id="RZN71733.1"/>
    </source>
</evidence>
<gene>
    <name evidence="6" type="ORF">EF807_02115</name>
</gene>
<evidence type="ECO:0000259" key="5">
    <source>
        <dbReference type="Pfam" id="PF02913"/>
    </source>
</evidence>
<evidence type="ECO:0000256" key="4">
    <source>
        <dbReference type="ARBA" id="ARBA00023002"/>
    </source>
</evidence>
<proteinExistence type="predicted"/>
<evidence type="ECO:0000256" key="2">
    <source>
        <dbReference type="ARBA" id="ARBA00022630"/>
    </source>
</evidence>
<dbReference type="FunFam" id="1.10.45.10:FF:000001">
    <property type="entry name" value="D-lactate dehydrogenase mitochondrial"/>
    <property type="match status" value="1"/>
</dbReference>
<sequence length="55" mass="6252">MGGYITAEHGIGLTKREDMYRTLSKKEIDLMCKIKSVFDPNNILNPGKVVDLERL</sequence>
<comment type="cofactor">
    <cofactor evidence="1">
        <name>FAD</name>
        <dbReference type="ChEBI" id="CHEBI:57692"/>
    </cofactor>
</comment>
<dbReference type="Pfam" id="PF02913">
    <property type="entry name" value="FAD-oxidase_C"/>
    <property type="match status" value="1"/>
</dbReference>
<dbReference type="PANTHER" id="PTHR42934">
    <property type="entry name" value="GLYCOLATE OXIDASE SUBUNIT GLCD"/>
    <property type="match status" value="1"/>
</dbReference>
<feature type="domain" description="FAD-binding oxidoreductase/transferase type 4 C-terminal" evidence="5">
    <location>
        <begin position="1"/>
        <end position="49"/>
    </location>
</feature>
<dbReference type="InterPro" id="IPR016171">
    <property type="entry name" value="Vanillyl_alc_oxidase_C-sub2"/>
</dbReference>
<organism evidence="6 7">
    <name type="scientific">Candidatus Methanolliviera hydrocarbonicum</name>
    <dbReference type="NCBI Taxonomy" id="2491085"/>
    <lineage>
        <taxon>Archaea</taxon>
        <taxon>Methanobacteriati</taxon>
        <taxon>Methanobacteriota</taxon>
        <taxon>Candidatus Methanoliparia</taxon>
        <taxon>Candidatus Methanoliparales</taxon>
        <taxon>Candidatus Methanollivieraceae</taxon>
        <taxon>Candidatus Methanolliviera</taxon>
    </lineage>
</organism>
<keyword evidence="4" id="KW-0560">Oxidoreductase</keyword>